<keyword evidence="2" id="KW-1185">Reference proteome</keyword>
<organism evidence="1 2">
    <name type="scientific">Faecalibacterium langellae</name>
    <dbReference type="NCBI Taxonomy" id="3435293"/>
    <lineage>
        <taxon>Bacteria</taxon>
        <taxon>Bacillati</taxon>
        <taxon>Bacillota</taxon>
        <taxon>Clostridia</taxon>
        <taxon>Eubacteriales</taxon>
        <taxon>Oscillospiraceae</taxon>
        <taxon>Faecalibacterium</taxon>
    </lineage>
</organism>
<gene>
    <name evidence="1" type="ORF">CGS46_03000</name>
</gene>
<protein>
    <submittedName>
        <fullName evidence="1">Uncharacterized protein</fullName>
    </submittedName>
</protein>
<dbReference type="Proteomes" id="UP000220752">
    <property type="component" value="Unassembled WGS sequence"/>
</dbReference>
<comment type="caution">
    <text evidence="1">The sequence shown here is derived from an EMBL/GenBank/DDBJ whole genome shotgun (WGS) entry which is preliminary data.</text>
</comment>
<sequence>MLEMNFLKIMETCVFMKDTFRNFLENPLAFLACLGYARSKENALIVCLNRFRKSDAAGATGS</sequence>
<evidence type="ECO:0000313" key="1">
    <source>
        <dbReference type="EMBL" id="PDX59387.1"/>
    </source>
</evidence>
<evidence type="ECO:0000313" key="2">
    <source>
        <dbReference type="Proteomes" id="UP000220752"/>
    </source>
</evidence>
<name>A0A2A6ZDD2_9FIRM</name>
<reference evidence="1 2" key="1">
    <citation type="journal article" date="2017" name="Front. Microbiol.">
        <title>New Insights into the Diversity of the Genus Faecalibacterium.</title>
        <authorList>
            <person name="Benevides L."/>
            <person name="Burman S."/>
            <person name="Martin R."/>
            <person name="Robert V."/>
            <person name="Thomas M."/>
            <person name="Miquel S."/>
            <person name="Chain F."/>
            <person name="Sokol H."/>
            <person name="Bermudez-Humaran L.G."/>
            <person name="Morrison M."/>
            <person name="Langella P."/>
            <person name="Azevedo V.A."/>
            <person name="Chatel J.M."/>
            <person name="Soares S."/>
        </authorList>
    </citation>
    <scope>NUCLEOTIDE SEQUENCE [LARGE SCALE GENOMIC DNA]</scope>
    <source>
        <strain evidence="2">CNCM I-4540</strain>
    </source>
</reference>
<dbReference type="RefSeq" id="WP_097776694.1">
    <property type="nucleotide sequence ID" value="NZ_CABMES010000011.1"/>
</dbReference>
<dbReference type="EMBL" id="NMTQ01000016">
    <property type="protein sequence ID" value="PDX59387.1"/>
    <property type="molecule type" value="Genomic_DNA"/>
</dbReference>
<proteinExistence type="predicted"/>
<dbReference type="AlphaFoldDB" id="A0A2A6ZDD2"/>
<accession>A0A2A6ZDD2</accession>